<proteinExistence type="inferred from homology"/>
<dbReference type="Gene3D" id="3.30.479.10">
    <property type="entry name" value="6-pyruvoyl tetrahydropterin synthase/QueD"/>
    <property type="match status" value="1"/>
</dbReference>
<comment type="pathway">
    <text evidence="1">Purine metabolism; 7-cyano-7-deazaguanine biosynthesis.</text>
</comment>
<dbReference type="Proteomes" id="UP001499924">
    <property type="component" value="Unassembled WGS sequence"/>
</dbReference>
<dbReference type="Pfam" id="PF01242">
    <property type="entry name" value="PTPS"/>
    <property type="match status" value="1"/>
</dbReference>
<evidence type="ECO:0000256" key="5">
    <source>
        <dbReference type="ARBA" id="ARBA00031449"/>
    </source>
</evidence>
<keyword evidence="8" id="KW-1185">Reference proteome</keyword>
<evidence type="ECO:0000256" key="2">
    <source>
        <dbReference type="ARBA" id="ARBA00008900"/>
    </source>
</evidence>
<evidence type="ECO:0000256" key="3">
    <source>
        <dbReference type="ARBA" id="ARBA00012982"/>
    </source>
</evidence>
<organism evidence="7 8">
    <name type="scientific">Blastococcus jejuensis</name>
    <dbReference type="NCBI Taxonomy" id="351224"/>
    <lineage>
        <taxon>Bacteria</taxon>
        <taxon>Bacillati</taxon>
        <taxon>Actinomycetota</taxon>
        <taxon>Actinomycetes</taxon>
        <taxon>Geodermatophilales</taxon>
        <taxon>Geodermatophilaceae</taxon>
        <taxon>Blastococcus</taxon>
    </lineage>
</organism>
<evidence type="ECO:0000256" key="1">
    <source>
        <dbReference type="ARBA" id="ARBA00005061"/>
    </source>
</evidence>
<evidence type="ECO:0000256" key="6">
    <source>
        <dbReference type="ARBA" id="ARBA00048807"/>
    </source>
</evidence>
<sequence>MYETGTATQVVAFHVMPGMPPPEGERHSHDYRLDVVVRRDDLDERGMVVDLDVLEQALRDAAGRIAGRDLETVVPAEAVTVEVFARWLHGELAAALGRLPGATLGVRVWENPSAFGGYAAPL</sequence>
<protein>
    <recommendedName>
        <fullName evidence="4">6-carboxy-5,6,7,8-tetrahydropterin synthase</fullName>
        <ecNumber evidence="3">4.1.2.50</ecNumber>
    </recommendedName>
    <alternativeName>
        <fullName evidence="5">Queuosine biosynthesis protein QueD</fullName>
    </alternativeName>
</protein>
<dbReference type="EMBL" id="BAAAVV010000004">
    <property type="protein sequence ID" value="GAA3168352.1"/>
    <property type="molecule type" value="Genomic_DNA"/>
</dbReference>
<dbReference type="RefSeq" id="WP_344688841.1">
    <property type="nucleotide sequence ID" value="NZ_BAAAVV010000004.1"/>
</dbReference>
<dbReference type="InterPro" id="IPR038418">
    <property type="entry name" value="6-PTP_synth/QueD_sf"/>
</dbReference>
<comment type="catalytic activity">
    <reaction evidence="6">
        <text>7,8-dihydroneopterin 3'-triphosphate + H2O = 6-carboxy-5,6,7,8-tetrahydropterin + triphosphate + acetaldehyde + 2 H(+)</text>
        <dbReference type="Rhea" id="RHEA:27966"/>
        <dbReference type="ChEBI" id="CHEBI:15343"/>
        <dbReference type="ChEBI" id="CHEBI:15377"/>
        <dbReference type="ChEBI" id="CHEBI:15378"/>
        <dbReference type="ChEBI" id="CHEBI:18036"/>
        <dbReference type="ChEBI" id="CHEBI:58462"/>
        <dbReference type="ChEBI" id="CHEBI:61032"/>
        <dbReference type="EC" id="4.1.2.50"/>
    </reaction>
</comment>
<evidence type="ECO:0000256" key="4">
    <source>
        <dbReference type="ARBA" id="ARBA00018141"/>
    </source>
</evidence>
<evidence type="ECO:0000313" key="7">
    <source>
        <dbReference type="EMBL" id="GAA3168352.1"/>
    </source>
</evidence>
<evidence type="ECO:0000313" key="8">
    <source>
        <dbReference type="Proteomes" id="UP001499924"/>
    </source>
</evidence>
<comment type="caution">
    <text evidence="7">The sequence shown here is derived from an EMBL/GenBank/DDBJ whole genome shotgun (WGS) entry which is preliminary data.</text>
</comment>
<name>A0ABP6P5J6_9ACTN</name>
<gene>
    <name evidence="7" type="ORF">GCM10010531_21490</name>
</gene>
<dbReference type="EC" id="4.1.2.50" evidence="3"/>
<dbReference type="InterPro" id="IPR007115">
    <property type="entry name" value="6-PTP_synth/QueD"/>
</dbReference>
<reference evidence="8" key="1">
    <citation type="journal article" date="2019" name="Int. J. Syst. Evol. Microbiol.">
        <title>The Global Catalogue of Microorganisms (GCM) 10K type strain sequencing project: providing services to taxonomists for standard genome sequencing and annotation.</title>
        <authorList>
            <consortium name="The Broad Institute Genomics Platform"/>
            <consortium name="The Broad Institute Genome Sequencing Center for Infectious Disease"/>
            <person name="Wu L."/>
            <person name="Ma J."/>
        </authorList>
    </citation>
    <scope>NUCLEOTIDE SEQUENCE [LARGE SCALE GENOMIC DNA]</scope>
    <source>
        <strain evidence="8">JCM 15614</strain>
    </source>
</reference>
<accession>A0ABP6P5J6</accession>
<comment type="similarity">
    <text evidence="2">Belongs to the PTPS family. QueD subfamily.</text>
</comment>
<dbReference type="SUPFAM" id="SSF55620">
    <property type="entry name" value="Tetrahydrobiopterin biosynthesis enzymes-like"/>
    <property type="match status" value="1"/>
</dbReference>